<protein>
    <recommendedName>
        <fullName evidence="1">Tc1-like transposase DDE domain-containing protein</fullName>
    </recommendedName>
</protein>
<reference evidence="3" key="1">
    <citation type="journal article" date="2014" name="BMC Genomics">
        <title>Genome characteristics reveal the impact of lichenization on lichen-forming fungus Endocarpon pusillum Hedwig (Verrucariales, Ascomycota).</title>
        <authorList>
            <person name="Wang Y.-Y."/>
            <person name="Liu B."/>
            <person name="Zhang X.-Y."/>
            <person name="Zhou Q.-M."/>
            <person name="Zhang T."/>
            <person name="Li H."/>
            <person name="Yu Y.-F."/>
            <person name="Zhang X.-L."/>
            <person name="Hao X.-Y."/>
            <person name="Wang M."/>
            <person name="Wang L."/>
            <person name="Wei J.-C."/>
        </authorList>
    </citation>
    <scope>NUCLEOTIDE SEQUENCE [LARGE SCALE GENOMIC DNA]</scope>
    <source>
        <strain evidence="3">Z07020 / HMAS-L-300199</strain>
    </source>
</reference>
<evidence type="ECO:0000313" key="3">
    <source>
        <dbReference type="Proteomes" id="UP000019373"/>
    </source>
</evidence>
<sequence>MKDFGVGTYMAVQKKCSYKHIFEQIVASDWDKNCVLIEDNDGPHGTKGKGFNKVRVHRRKGYEARNALSKTQFKLKRQNQSIHVYRVIGWNFKGQLYFYTGSGIGGRLVQADYMVILEQIVAPDWDKSCVLIEDNDGPHGTKGKGFNKVKALKDHLGIQYHLGIQWESNPPNSPDLNPIETIWRIIKQRLKSRGVIFEEAILRRAIQEEWDKITIEEINRAISTMPDRVAALNERNGRPIPY</sequence>
<gene>
    <name evidence="2" type="ORF">EPUS_00597</name>
</gene>
<organism evidence="2 3">
    <name type="scientific">Endocarpon pusillum (strain Z07020 / HMAS-L-300199)</name>
    <name type="common">Lichen-forming fungus</name>
    <dbReference type="NCBI Taxonomy" id="1263415"/>
    <lineage>
        <taxon>Eukaryota</taxon>
        <taxon>Fungi</taxon>
        <taxon>Dikarya</taxon>
        <taxon>Ascomycota</taxon>
        <taxon>Pezizomycotina</taxon>
        <taxon>Eurotiomycetes</taxon>
        <taxon>Chaetothyriomycetidae</taxon>
        <taxon>Verrucariales</taxon>
        <taxon>Verrucariaceae</taxon>
        <taxon>Endocarpon</taxon>
    </lineage>
</organism>
<keyword evidence="3" id="KW-1185">Reference proteome</keyword>
<dbReference type="Pfam" id="PF13358">
    <property type="entry name" value="DDE_3"/>
    <property type="match status" value="1"/>
</dbReference>
<dbReference type="HOGENOM" id="CLU_033666_0_6_1"/>
<dbReference type="GO" id="GO:0003676">
    <property type="term" value="F:nucleic acid binding"/>
    <property type="evidence" value="ECO:0007669"/>
    <property type="project" value="InterPro"/>
</dbReference>
<dbReference type="InterPro" id="IPR036397">
    <property type="entry name" value="RNaseH_sf"/>
</dbReference>
<dbReference type="OrthoDB" id="2266637at2759"/>
<dbReference type="EMBL" id="KE721204">
    <property type="protein sequence ID" value="ERF71608.1"/>
    <property type="molecule type" value="Genomic_DNA"/>
</dbReference>
<dbReference type="eggNOG" id="ENOG502SN0Q">
    <property type="taxonomic scope" value="Eukaryota"/>
</dbReference>
<name>U1GHL4_ENDPU</name>
<dbReference type="InterPro" id="IPR038717">
    <property type="entry name" value="Tc1-like_DDE_dom"/>
</dbReference>
<dbReference type="AlphaFoldDB" id="U1GHL4"/>
<dbReference type="RefSeq" id="XP_007802817.1">
    <property type="nucleotide sequence ID" value="XM_007804626.1"/>
</dbReference>
<dbReference type="GeneID" id="19235658"/>
<proteinExistence type="predicted"/>
<feature type="domain" description="Tc1-like transposase DDE" evidence="1">
    <location>
        <begin position="106"/>
        <end position="193"/>
    </location>
</feature>
<accession>U1GHL4</accession>
<dbReference type="Gene3D" id="3.30.420.10">
    <property type="entry name" value="Ribonuclease H-like superfamily/Ribonuclease H"/>
    <property type="match status" value="1"/>
</dbReference>
<evidence type="ECO:0000259" key="1">
    <source>
        <dbReference type="Pfam" id="PF13358"/>
    </source>
</evidence>
<evidence type="ECO:0000313" key="2">
    <source>
        <dbReference type="EMBL" id="ERF71608.1"/>
    </source>
</evidence>
<dbReference type="Proteomes" id="UP000019373">
    <property type="component" value="Unassembled WGS sequence"/>
</dbReference>